<dbReference type="Ensembl" id="ENSDCDT00010020851.1">
    <property type="protein sequence ID" value="ENSDCDP00010019733.1"/>
    <property type="gene ID" value="ENSDCDG00010008892.1"/>
</dbReference>
<evidence type="ECO:0000256" key="5">
    <source>
        <dbReference type="ARBA" id="ARBA00023040"/>
    </source>
</evidence>
<sequence>MLICWACGTLVASEAGNGCLCCWLGLKFTQFPVPCPGEDVSRMPASNCTFNPRTFQGRRMAVPKETANCTNGTVAPPGLELLHDNIEEFLTGFLSTRLIPAAHLLAMAVGIPSNAAILLCLSSRTRVCSATILYLSLATSDLLLLLALAFRVHYNLHGNDWVFGEAACKLVTACFYGNIYCSIHAIMCISGMRYMAVVHPFFYRGLSKHICTTLASLAVWVVFAVAMVPEFLIQQTYRIETLGITTCHDVLPYDSESYRFLMPYRLTLIVLGFIVPAAVIALSYGSIIRQLGRSSCDWTLYIRASSLVFVIFVLCFTPSSVMYITHYISLASRGQDHFYSYYSVAVCLCCFHSCLDPFLSYSMAKTTSSNLHLVTFKRKPLGVTVSI</sequence>
<gene>
    <name evidence="15" type="primary">F2RL2</name>
</gene>
<dbReference type="InterPro" id="IPR017452">
    <property type="entry name" value="GPCR_Rhodpsn_7TM"/>
</dbReference>
<dbReference type="Gene3D" id="1.20.1070.10">
    <property type="entry name" value="Rhodopsin 7-helix transmembrane proteins"/>
    <property type="match status" value="1"/>
</dbReference>
<protein>
    <recommendedName>
        <fullName evidence="14">G-protein coupled receptors family 1 profile domain-containing protein</fullName>
    </recommendedName>
</protein>
<evidence type="ECO:0000259" key="14">
    <source>
        <dbReference type="PROSITE" id="PS50262"/>
    </source>
</evidence>
<name>A0AAY4BFN7_9TELE</name>
<feature type="transmembrane region" description="Helical" evidence="12">
    <location>
        <begin position="170"/>
        <end position="189"/>
    </location>
</feature>
<dbReference type="PANTHER" id="PTHR24232:SF0">
    <property type="entry name" value="PROTEINASE-ACTIVATED RECEPTOR 3"/>
    <property type="match status" value="1"/>
</dbReference>
<dbReference type="FunFam" id="1.20.1070.10:FF:000040">
    <property type="entry name" value="Coagulation factor 2 (thrombin) receptor"/>
    <property type="match status" value="1"/>
</dbReference>
<feature type="transmembrane region" description="Helical" evidence="12">
    <location>
        <begin position="210"/>
        <end position="228"/>
    </location>
</feature>
<feature type="transmembrane region" description="Helical" evidence="12">
    <location>
        <begin position="339"/>
        <end position="359"/>
    </location>
</feature>
<keyword evidence="6 12" id="KW-0472">Membrane</keyword>
<feature type="signal peptide" evidence="13">
    <location>
        <begin position="1"/>
        <end position="15"/>
    </location>
</feature>
<dbReference type="Proteomes" id="UP000694580">
    <property type="component" value="Chromosome 11"/>
</dbReference>
<dbReference type="PRINTS" id="PR00237">
    <property type="entry name" value="GPCRRHODOPSN"/>
</dbReference>
<reference evidence="15" key="2">
    <citation type="submission" date="2025-08" db="UniProtKB">
        <authorList>
            <consortium name="Ensembl"/>
        </authorList>
    </citation>
    <scope>IDENTIFICATION</scope>
</reference>
<dbReference type="PANTHER" id="PTHR24232">
    <property type="entry name" value="G-PROTEIN COUPLED RECEPTOR"/>
    <property type="match status" value="1"/>
</dbReference>
<keyword evidence="10" id="KW-0807">Transducer</keyword>
<evidence type="ECO:0000256" key="3">
    <source>
        <dbReference type="ARBA" id="ARBA00022692"/>
    </source>
</evidence>
<accession>A0AAY4BFN7</accession>
<evidence type="ECO:0000256" key="13">
    <source>
        <dbReference type="SAM" id="SignalP"/>
    </source>
</evidence>
<evidence type="ECO:0000256" key="4">
    <source>
        <dbReference type="ARBA" id="ARBA00022989"/>
    </source>
</evidence>
<reference evidence="15" key="3">
    <citation type="submission" date="2025-09" db="UniProtKB">
        <authorList>
            <consortium name="Ensembl"/>
        </authorList>
    </citation>
    <scope>IDENTIFICATION</scope>
</reference>
<dbReference type="GO" id="GO:0005886">
    <property type="term" value="C:plasma membrane"/>
    <property type="evidence" value="ECO:0007669"/>
    <property type="project" value="UniProtKB-SubCell"/>
</dbReference>
<evidence type="ECO:0000256" key="2">
    <source>
        <dbReference type="ARBA" id="ARBA00022475"/>
    </source>
</evidence>
<keyword evidence="13" id="KW-0732">Signal</keyword>
<evidence type="ECO:0000256" key="6">
    <source>
        <dbReference type="ARBA" id="ARBA00023136"/>
    </source>
</evidence>
<evidence type="ECO:0000256" key="10">
    <source>
        <dbReference type="ARBA" id="ARBA00023224"/>
    </source>
</evidence>
<keyword evidence="3 12" id="KW-0812">Transmembrane</keyword>
<evidence type="ECO:0000256" key="1">
    <source>
        <dbReference type="ARBA" id="ARBA00004651"/>
    </source>
</evidence>
<dbReference type="InterPro" id="IPR003912">
    <property type="entry name" value="Protea_act_rcpt"/>
</dbReference>
<keyword evidence="8" id="KW-0675">Receptor</keyword>
<keyword evidence="9" id="KW-0325">Glycoprotein</keyword>
<dbReference type="GO" id="GO:0007200">
    <property type="term" value="P:phospholipase C-activating G protein-coupled receptor signaling pathway"/>
    <property type="evidence" value="ECO:0007669"/>
    <property type="project" value="TreeGrafter"/>
</dbReference>
<keyword evidence="7 11" id="KW-1015">Disulfide bond</keyword>
<feature type="transmembrane region" description="Helical" evidence="12">
    <location>
        <begin position="98"/>
        <end position="120"/>
    </location>
</feature>
<dbReference type="GeneTree" id="ENSGT01050000244840"/>
<feature type="transmembrane region" description="Helical" evidence="12">
    <location>
        <begin position="300"/>
        <end position="319"/>
    </location>
</feature>
<proteinExistence type="predicted"/>
<evidence type="ECO:0000256" key="11">
    <source>
        <dbReference type="PIRSR" id="PIRSR603912-52"/>
    </source>
</evidence>
<keyword evidence="2" id="KW-1003">Cell membrane</keyword>
<feature type="domain" description="G-protein coupled receptors family 1 profile" evidence="14">
    <location>
        <begin position="113"/>
        <end position="360"/>
    </location>
</feature>
<dbReference type="SUPFAM" id="SSF81321">
    <property type="entry name" value="Family A G protein-coupled receptor-like"/>
    <property type="match status" value="1"/>
</dbReference>
<keyword evidence="4 12" id="KW-1133">Transmembrane helix</keyword>
<evidence type="ECO:0000313" key="16">
    <source>
        <dbReference type="Proteomes" id="UP000694580"/>
    </source>
</evidence>
<feature type="disulfide bond" evidence="11">
    <location>
        <begin position="168"/>
        <end position="247"/>
    </location>
</feature>
<comment type="subcellular location">
    <subcellularLocation>
        <location evidence="1">Cell membrane</location>
        <topology evidence="1">Multi-pass membrane protein</topology>
    </subcellularLocation>
</comment>
<evidence type="ECO:0000256" key="12">
    <source>
        <dbReference type="SAM" id="Phobius"/>
    </source>
</evidence>
<evidence type="ECO:0000256" key="9">
    <source>
        <dbReference type="ARBA" id="ARBA00023180"/>
    </source>
</evidence>
<dbReference type="InterPro" id="IPR000276">
    <property type="entry name" value="GPCR_Rhodpsn"/>
</dbReference>
<reference evidence="15 16" key="1">
    <citation type="submission" date="2020-06" db="EMBL/GenBank/DDBJ databases">
        <authorList>
            <consortium name="Wellcome Sanger Institute Data Sharing"/>
        </authorList>
    </citation>
    <scope>NUCLEOTIDE SEQUENCE [LARGE SCALE GENOMIC DNA]</scope>
</reference>
<evidence type="ECO:0000256" key="8">
    <source>
        <dbReference type="ARBA" id="ARBA00023170"/>
    </source>
</evidence>
<dbReference type="Pfam" id="PF00001">
    <property type="entry name" value="7tm_1"/>
    <property type="match status" value="1"/>
</dbReference>
<keyword evidence="16" id="KW-1185">Reference proteome</keyword>
<evidence type="ECO:0000256" key="7">
    <source>
        <dbReference type="ARBA" id="ARBA00023157"/>
    </source>
</evidence>
<dbReference type="PROSITE" id="PS50262">
    <property type="entry name" value="G_PROTEIN_RECEP_F1_2"/>
    <property type="match status" value="1"/>
</dbReference>
<dbReference type="GO" id="GO:0015057">
    <property type="term" value="F:thrombin-activated receptor activity"/>
    <property type="evidence" value="ECO:0007669"/>
    <property type="project" value="InterPro"/>
</dbReference>
<evidence type="ECO:0000313" key="15">
    <source>
        <dbReference type="Ensembl" id="ENSDCDP00010019733.1"/>
    </source>
</evidence>
<feature type="transmembrane region" description="Helical" evidence="12">
    <location>
        <begin position="132"/>
        <end position="150"/>
    </location>
</feature>
<dbReference type="AlphaFoldDB" id="A0AAY4BFN7"/>
<feature type="chain" id="PRO_5044273518" description="G-protein coupled receptors family 1 profile domain-containing protein" evidence="13">
    <location>
        <begin position="16"/>
        <end position="387"/>
    </location>
</feature>
<dbReference type="PRINTS" id="PR01428">
    <property type="entry name" value="PROTEASEAR"/>
</dbReference>
<dbReference type="GO" id="GO:0007596">
    <property type="term" value="P:blood coagulation"/>
    <property type="evidence" value="ECO:0007669"/>
    <property type="project" value="InterPro"/>
</dbReference>
<organism evidence="15 16">
    <name type="scientific">Denticeps clupeoides</name>
    <name type="common">denticle herring</name>
    <dbReference type="NCBI Taxonomy" id="299321"/>
    <lineage>
        <taxon>Eukaryota</taxon>
        <taxon>Metazoa</taxon>
        <taxon>Chordata</taxon>
        <taxon>Craniata</taxon>
        <taxon>Vertebrata</taxon>
        <taxon>Euteleostomi</taxon>
        <taxon>Actinopterygii</taxon>
        <taxon>Neopterygii</taxon>
        <taxon>Teleostei</taxon>
        <taxon>Clupei</taxon>
        <taxon>Clupeiformes</taxon>
        <taxon>Denticipitoidei</taxon>
        <taxon>Denticipitidae</taxon>
        <taxon>Denticeps</taxon>
    </lineage>
</organism>
<keyword evidence="5" id="KW-0297">G-protein coupled receptor</keyword>
<dbReference type="GO" id="GO:0035025">
    <property type="term" value="P:positive regulation of Rho protein signal transduction"/>
    <property type="evidence" value="ECO:0007669"/>
    <property type="project" value="TreeGrafter"/>
</dbReference>
<feature type="transmembrane region" description="Helical" evidence="12">
    <location>
        <begin position="266"/>
        <end position="288"/>
    </location>
</feature>